<comment type="caution">
    <text evidence="7">The sequence shown here is derived from an EMBL/GenBank/DDBJ whole genome shotgun (WGS) entry which is preliminary data.</text>
</comment>
<keyword evidence="3 5" id="KW-1133">Transmembrane helix</keyword>
<dbReference type="Proteomes" id="UP000288716">
    <property type="component" value="Unassembled WGS sequence"/>
</dbReference>
<accession>A0A443SMS0</accession>
<dbReference type="InterPro" id="IPR039421">
    <property type="entry name" value="Type_1_exporter"/>
</dbReference>
<dbReference type="Pfam" id="PF00664">
    <property type="entry name" value="ABC_membrane"/>
    <property type="match status" value="1"/>
</dbReference>
<organism evidence="7 8">
    <name type="scientific">Leptotrombidium deliense</name>
    <dbReference type="NCBI Taxonomy" id="299467"/>
    <lineage>
        <taxon>Eukaryota</taxon>
        <taxon>Metazoa</taxon>
        <taxon>Ecdysozoa</taxon>
        <taxon>Arthropoda</taxon>
        <taxon>Chelicerata</taxon>
        <taxon>Arachnida</taxon>
        <taxon>Acari</taxon>
        <taxon>Acariformes</taxon>
        <taxon>Trombidiformes</taxon>
        <taxon>Prostigmata</taxon>
        <taxon>Anystina</taxon>
        <taxon>Parasitengona</taxon>
        <taxon>Trombiculoidea</taxon>
        <taxon>Trombiculidae</taxon>
        <taxon>Leptotrombidium</taxon>
    </lineage>
</organism>
<gene>
    <name evidence="7" type="ORF">B4U80_00709</name>
</gene>
<name>A0A443SMS0_9ACAR</name>
<dbReference type="OrthoDB" id="6515795at2759"/>
<evidence type="ECO:0000313" key="8">
    <source>
        <dbReference type="Proteomes" id="UP000288716"/>
    </source>
</evidence>
<evidence type="ECO:0000256" key="1">
    <source>
        <dbReference type="ARBA" id="ARBA00004141"/>
    </source>
</evidence>
<feature type="non-terminal residue" evidence="7">
    <location>
        <position position="323"/>
    </location>
</feature>
<dbReference type="InterPro" id="IPR011527">
    <property type="entry name" value="ABC1_TM_dom"/>
</dbReference>
<dbReference type="STRING" id="299467.A0A443SMS0"/>
<feature type="transmembrane region" description="Helical" evidence="5">
    <location>
        <begin position="182"/>
        <end position="202"/>
    </location>
</feature>
<reference evidence="7 8" key="1">
    <citation type="journal article" date="2018" name="Gigascience">
        <title>Genomes of trombidid mites reveal novel predicted allergens and laterally-transferred genes associated with secondary metabolism.</title>
        <authorList>
            <person name="Dong X."/>
            <person name="Chaisiri K."/>
            <person name="Xia D."/>
            <person name="Armstrong S.D."/>
            <person name="Fang Y."/>
            <person name="Donnelly M.J."/>
            <person name="Kadowaki T."/>
            <person name="McGarry J.W."/>
            <person name="Darby A.C."/>
            <person name="Makepeace B.L."/>
        </authorList>
    </citation>
    <scope>NUCLEOTIDE SEQUENCE [LARGE SCALE GENOMIC DNA]</scope>
    <source>
        <strain evidence="7">UoL-UT</strain>
    </source>
</reference>
<keyword evidence="2 5" id="KW-0812">Transmembrane</keyword>
<feature type="transmembrane region" description="Helical" evidence="5">
    <location>
        <begin position="106"/>
        <end position="132"/>
    </location>
</feature>
<dbReference type="PANTHER" id="PTHR24222:SF76">
    <property type="entry name" value="MYCOBACTIN IMPORT ATP-BINDING_PERMEASE PROTEIN IRTB"/>
    <property type="match status" value="1"/>
</dbReference>
<evidence type="ECO:0000259" key="6">
    <source>
        <dbReference type="PROSITE" id="PS50929"/>
    </source>
</evidence>
<dbReference type="GO" id="GO:0005886">
    <property type="term" value="C:plasma membrane"/>
    <property type="evidence" value="ECO:0007669"/>
    <property type="project" value="TreeGrafter"/>
</dbReference>
<feature type="transmembrane region" description="Helical" evidence="5">
    <location>
        <begin position="278"/>
        <end position="302"/>
    </location>
</feature>
<dbReference type="SUPFAM" id="SSF90123">
    <property type="entry name" value="ABC transporter transmembrane region"/>
    <property type="match status" value="1"/>
</dbReference>
<keyword evidence="8" id="KW-1185">Reference proteome</keyword>
<dbReference type="EMBL" id="NCKV01001196">
    <property type="protein sequence ID" value="RWS28827.1"/>
    <property type="molecule type" value="Genomic_DNA"/>
</dbReference>
<keyword evidence="4 5" id="KW-0472">Membrane</keyword>
<evidence type="ECO:0000256" key="4">
    <source>
        <dbReference type="ARBA" id="ARBA00023136"/>
    </source>
</evidence>
<evidence type="ECO:0000313" key="7">
    <source>
        <dbReference type="EMBL" id="RWS28827.1"/>
    </source>
</evidence>
<dbReference type="GO" id="GO:0005524">
    <property type="term" value="F:ATP binding"/>
    <property type="evidence" value="ECO:0007669"/>
    <property type="project" value="InterPro"/>
</dbReference>
<comment type="subcellular location">
    <subcellularLocation>
        <location evidence="1">Membrane</location>
        <topology evidence="1">Multi-pass membrane protein</topology>
    </subcellularLocation>
</comment>
<evidence type="ECO:0000256" key="2">
    <source>
        <dbReference type="ARBA" id="ARBA00022692"/>
    </source>
</evidence>
<dbReference type="AlphaFoldDB" id="A0A443SMS0"/>
<feature type="domain" description="ABC transmembrane type-1" evidence="6">
    <location>
        <begin position="38"/>
        <end position="323"/>
    </location>
</feature>
<evidence type="ECO:0000256" key="3">
    <source>
        <dbReference type="ARBA" id="ARBA00022989"/>
    </source>
</evidence>
<dbReference type="InterPro" id="IPR036640">
    <property type="entry name" value="ABC1_TM_sf"/>
</dbReference>
<dbReference type="VEuPathDB" id="VectorBase:LDEU003213"/>
<dbReference type="Gene3D" id="1.20.1560.10">
    <property type="entry name" value="ABC transporter type 1, transmembrane domain"/>
    <property type="match status" value="1"/>
</dbReference>
<dbReference type="PANTHER" id="PTHR24222">
    <property type="entry name" value="ABC TRANSPORTER B FAMILY"/>
    <property type="match status" value="1"/>
</dbReference>
<dbReference type="CDD" id="cd18577">
    <property type="entry name" value="ABC_6TM_Pgp_ABCB1_D1_like"/>
    <property type="match status" value="1"/>
</dbReference>
<proteinExistence type="predicted"/>
<feature type="transmembrane region" description="Helical" evidence="5">
    <location>
        <begin position="34"/>
        <end position="57"/>
    </location>
</feature>
<feature type="transmembrane region" description="Helical" evidence="5">
    <location>
        <begin position="208"/>
        <end position="224"/>
    </location>
</feature>
<dbReference type="PROSITE" id="PS50929">
    <property type="entry name" value="ABC_TM1F"/>
    <property type="match status" value="1"/>
</dbReference>
<dbReference type="GO" id="GO:0140359">
    <property type="term" value="F:ABC-type transporter activity"/>
    <property type="evidence" value="ECO:0007669"/>
    <property type="project" value="InterPro"/>
</dbReference>
<evidence type="ECO:0000256" key="5">
    <source>
        <dbReference type="SAM" id="Phobius"/>
    </source>
</evidence>
<protein>
    <submittedName>
        <fullName evidence="7">Multidrug resistance protein 1A-like protein</fullName>
    </submittedName>
</protein>
<sequence length="323" mass="36379">MFDCRKDNNKEDESKQKPIPFFSLFRYSTFVDKLLMTIGTIAAIFLGAGFPLMTIFYGEMLDTFVDYTNARAKYYALNNSESNFTNFNQSMLDSATDTFKSEINKFGLGLVITGLYFILFCYITVSTFSLSANNQAHRIRLRFFKSALKQDMEWFDVEDSKDFAVKMTTDLTRIQEAIGDKVGLCIYSVSCTVIAVITAFIYGWKLTLVAFATMPVVAVAFSIISKETEAYGKAGSVAEEVLSAIRTVVAFGGESKELRRFSNNLTAVKKSGIKRNMYTGIGSGVMWFFTYASYALTFWYGVKLIINEPGTYTGREMTVVFFN</sequence>